<evidence type="ECO:0000256" key="1">
    <source>
        <dbReference type="SAM" id="SignalP"/>
    </source>
</evidence>
<evidence type="ECO:0008006" key="4">
    <source>
        <dbReference type="Google" id="ProtNLM"/>
    </source>
</evidence>
<reference evidence="2 3" key="1">
    <citation type="submission" date="2013-10" db="EMBL/GenBank/DDBJ databases">
        <title>The Genome Sequence of Acinetobacter brisouii CIP 110357.</title>
        <authorList>
            <consortium name="The Broad Institute Genomics Platform"/>
            <consortium name="The Broad Institute Genome Sequencing Center for Infectious Disease"/>
            <person name="Cerqueira G."/>
            <person name="Feldgarden M."/>
            <person name="Courvalin P."/>
            <person name="Grillot-Courvalin C."/>
            <person name="Clermont D."/>
            <person name="Rocha E."/>
            <person name="Yoon E.-J."/>
            <person name="Nemec A."/>
            <person name="Young S.K."/>
            <person name="Zeng Q."/>
            <person name="Gargeya S."/>
            <person name="Fitzgerald M."/>
            <person name="Abouelleil A."/>
            <person name="Alvarado L."/>
            <person name="Berlin A.M."/>
            <person name="Chapman S.B."/>
            <person name="Gainer-Dewar J."/>
            <person name="Goldberg J."/>
            <person name="Gnerre S."/>
            <person name="Griggs A."/>
            <person name="Gujja S."/>
            <person name="Hansen M."/>
            <person name="Howarth C."/>
            <person name="Imamovic A."/>
            <person name="Ireland A."/>
            <person name="Larimer J."/>
            <person name="McCowan C."/>
            <person name="Murphy C."/>
            <person name="Pearson M."/>
            <person name="Poon T.W."/>
            <person name="Priest M."/>
            <person name="Roberts A."/>
            <person name="Saif S."/>
            <person name="Shea T."/>
            <person name="Sykes S."/>
            <person name="Wortman J."/>
            <person name="Nusbaum C."/>
            <person name="Birren B."/>
        </authorList>
    </citation>
    <scope>NUCLEOTIDE SEQUENCE [LARGE SCALE GENOMIC DNA]</scope>
    <source>
        <strain evidence="2 3">CIP 110357</strain>
    </source>
</reference>
<dbReference type="RefSeq" id="WP_004898978.1">
    <property type="nucleotide sequence ID" value="NZ_BBTI01000003.1"/>
</dbReference>
<organism evidence="2 3">
    <name type="scientific">Acinetobacter brisouii CIP 110357</name>
    <dbReference type="NCBI Taxonomy" id="1341683"/>
    <lineage>
        <taxon>Bacteria</taxon>
        <taxon>Pseudomonadati</taxon>
        <taxon>Pseudomonadota</taxon>
        <taxon>Gammaproteobacteria</taxon>
        <taxon>Moraxellales</taxon>
        <taxon>Moraxellaceae</taxon>
        <taxon>Acinetobacter</taxon>
    </lineage>
</organism>
<evidence type="ECO:0000313" key="2">
    <source>
        <dbReference type="EMBL" id="ESK53026.1"/>
    </source>
</evidence>
<feature type="chain" id="PRO_5004712423" description="DUF4179 domain-containing protein" evidence="1">
    <location>
        <begin position="23"/>
        <end position="105"/>
    </location>
</feature>
<evidence type="ECO:0000313" key="3">
    <source>
        <dbReference type="Proteomes" id="UP000018418"/>
    </source>
</evidence>
<accession>V2UWN7</accession>
<dbReference type="OrthoDB" id="6711284at2"/>
<proteinExistence type="predicted"/>
<sequence length="105" mass="11730">MAYFHGVVLGLCLSLGATGSYANVIENKDKVTSKTAITLGKNAHHVSLIEKELSKQKQNTKAIDSDLDNIKILNAIHVQPSQNFFAYQHERFSRILQALFQTRDS</sequence>
<dbReference type="PATRIC" id="fig|1341683.3.peg.134"/>
<keyword evidence="3" id="KW-1185">Reference proteome</keyword>
<keyword evidence="1" id="KW-0732">Signal</keyword>
<name>V2UWN7_9GAMM</name>
<dbReference type="EMBL" id="AYEU01000001">
    <property type="protein sequence ID" value="ESK53026.1"/>
    <property type="molecule type" value="Genomic_DNA"/>
</dbReference>
<dbReference type="AlphaFoldDB" id="V2UWN7"/>
<comment type="caution">
    <text evidence="2">The sequence shown here is derived from an EMBL/GenBank/DDBJ whole genome shotgun (WGS) entry which is preliminary data.</text>
</comment>
<dbReference type="HOGENOM" id="CLU_175279_0_0_6"/>
<feature type="signal peptide" evidence="1">
    <location>
        <begin position="1"/>
        <end position="22"/>
    </location>
</feature>
<protein>
    <recommendedName>
        <fullName evidence="4">DUF4179 domain-containing protein</fullName>
    </recommendedName>
</protein>
<dbReference type="Proteomes" id="UP000018418">
    <property type="component" value="Unassembled WGS sequence"/>
</dbReference>
<gene>
    <name evidence="2" type="ORF">P255_00136</name>
</gene>